<dbReference type="InterPro" id="IPR036279">
    <property type="entry name" value="5-3_exonuclease_C_sf"/>
</dbReference>
<dbReference type="SMART" id="SM00279">
    <property type="entry name" value="HhH2"/>
    <property type="match status" value="1"/>
</dbReference>
<evidence type="ECO:0000256" key="3">
    <source>
        <dbReference type="ARBA" id="ARBA00022839"/>
    </source>
</evidence>
<dbReference type="SUPFAM" id="SSF88723">
    <property type="entry name" value="PIN domain-like"/>
    <property type="match status" value="1"/>
</dbReference>
<dbReference type="PANTHER" id="PTHR42646">
    <property type="entry name" value="FLAP ENDONUCLEASE XNI"/>
    <property type="match status" value="1"/>
</dbReference>
<dbReference type="InterPro" id="IPR029060">
    <property type="entry name" value="PIN-like_dom_sf"/>
</dbReference>
<dbReference type="SMART" id="SM00475">
    <property type="entry name" value="53EXOc"/>
    <property type="match status" value="1"/>
</dbReference>
<dbReference type="InterPro" id="IPR002421">
    <property type="entry name" value="5-3_exonuclease"/>
</dbReference>
<dbReference type="SUPFAM" id="SSF47807">
    <property type="entry name" value="5' to 3' exonuclease, C-terminal subdomain"/>
    <property type="match status" value="1"/>
</dbReference>
<name>A0A5J4L253_9ZZZZ</name>
<dbReference type="InterPro" id="IPR020045">
    <property type="entry name" value="DNA_polI_H3TH"/>
</dbReference>
<evidence type="ECO:0000256" key="1">
    <source>
        <dbReference type="ARBA" id="ARBA00022722"/>
    </source>
</evidence>
<dbReference type="Pfam" id="PF02739">
    <property type="entry name" value="5_3_exonuc_N"/>
    <property type="match status" value="1"/>
</dbReference>
<dbReference type="FunFam" id="1.10.150.20:FF:000003">
    <property type="entry name" value="DNA polymerase I"/>
    <property type="match status" value="1"/>
</dbReference>
<keyword evidence="3" id="KW-0269">Exonuclease</keyword>
<evidence type="ECO:0000313" key="6">
    <source>
        <dbReference type="EMBL" id="GER92837.1"/>
    </source>
</evidence>
<dbReference type="PANTHER" id="PTHR42646:SF2">
    <property type="entry name" value="5'-3' EXONUCLEASE FAMILY PROTEIN"/>
    <property type="match status" value="1"/>
</dbReference>
<reference evidence="6" key="1">
    <citation type="submission" date="2019-10" db="EMBL/GenBank/DDBJ databases">
        <title>Metagenomic sequencing of thiosulfate-disproportionating enrichment culture.</title>
        <authorList>
            <person name="Umezawa K."/>
            <person name="Kojima H."/>
            <person name="Fukui M."/>
        </authorList>
    </citation>
    <scope>NUCLEOTIDE SEQUENCE</scope>
    <source>
        <strain evidence="6">45J</strain>
    </source>
</reference>
<evidence type="ECO:0000256" key="2">
    <source>
        <dbReference type="ARBA" id="ARBA00022801"/>
    </source>
</evidence>
<comment type="caution">
    <text evidence="6">The sequence shown here is derived from an EMBL/GenBank/DDBJ whole genome shotgun (WGS) entry which is preliminary data.</text>
</comment>
<dbReference type="GO" id="GO:0003677">
    <property type="term" value="F:DNA binding"/>
    <property type="evidence" value="ECO:0007669"/>
    <property type="project" value="UniProtKB-KW"/>
</dbReference>
<dbReference type="EMBL" id="BLAB01000001">
    <property type="protein sequence ID" value="GER92837.1"/>
    <property type="molecule type" value="Genomic_DNA"/>
</dbReference>
<dbReference type="GO" id="GO:0033567">
    <property type="term" value="P:DNA replication, Okazaki fragment processing"/>
    <property type="evidence" value="ECO:0007669"/>
    <property type="project" value="InterPro"/>
</dbReference>
<keyword evidence="4" id="KW-0238">DNA-binding</keyword>
<keyword evidence="2" id="KW-0378">Hydrolase</keyword>
<dbReference type="InterPro" id="IPR008918">
    <property type="entry name" value="HhH2"/>
</dbReference>
<dbReference type="Pfam" id="PF01367">
    <property type="entry name" value="5_3_exonuc"/>
    <property type="match status" value="1"/>
</dbReference>
<sequence length="305" mass="34917">MNLYLIDGNSYFYRAFHAIRGLTNSKGFPTNAIYGFTTMILKIIREKKPDAIAIAFDSPVPTKRHKIYEEYKAQRPETPNDLIIQIPYIKKIIEAFNISSFEMPGHEADDIICTIAKKAASQNINVFILSGDKDMMQIVGNGIKIYDPMKDLIIDEDYVKERFGVPPKRLPEIMAITGDAIDNIPGVKGIGEKTARELLSKTDSLDELLDHPEKIENERIRKMIIDNIENIKISKTLATIDTDIEVDINLQDMIIKEPDWPSLLHMFTEFEFKSLIKMIPSTGHKPRGEYRTIKDKDELRKVLEC</sequence>
<organism evidence="6">
    <name type="scientific">hot springs metagenome</name>
    <dbReference type="NCBI Taxonomy" id="433727"/>
    <lineage>
        <taxon>unclassified sequences</taxon>
        <taxon>metagenomes</taxon>
        <taxon>ecological metagenomes</taxon>
    </lineage>
</organism>
<dbReference type="Gene3D" id="3.40.50.1010">
    <property type="entry name" value="5'-nuclease"/>
    <property type="match status" value="1"/>
</dbReference>
<dbReference type="CDD" id="cd09898">
    <property type="entry name" value="H3TH_53EXO"/>
    <property type="match status" value="1"/>
</dbReference>
<gene>
    <name evidence="6" type="ORF">A45J_0565</name>
</gene>
<dbReference type="FunFam" id="3.40.50.1010:FF:000001">
    <property type="entry name" value="DNA polymerase I"/>
    <property type="match status" value="1"/>
</dbReference>
<dbReference type="InterPro" id="IPR020046">
    <property type="entry name" value="5-3_exonucl_a-hlix_arch_N"/>
</dbReference>
<dbReference type="InterPro" id="IPR038969">
    <property type="entry name" value="FEN"/>
</dbReference>
<dbReference type="GO" id="GO:0008409">
    <property type="term" value="F:5'-3' exonuclease activity"/>
    <property type="evidence" value="ECO:0007669"/>
    <property type="project" value="InterPro"/>
</dbReference>
<dbReference type="Gene3D" id="1.10.150.20">
    <property type="entry name" value="5' to 3' exonuclease, C-terminal subdomain"/>
    <property type="match status" value="1"/>
</dbReference>
<protein>
    <recommendedName>
        <fullName evidence="5">5'-3' exonuclease domain-containing protein</fullName>
    </recommendedName>
</protein>
<accession>A0A5J4L253</accession>
<dbReference type="GO" id="GO:0017108">
    <property type="term" value="F:5'-flap endonuclease activity"/>
    <property type="evidence" value="ECO:0007669"/>
    <property type="project" value="InterPro"/>
</dbReference>
<evidence type="ECO:0000259" key="5">
    <source>
        <dbReference type="SMART" id="SM00475"/>
    </source>
</evidence>
<feature type="domain" description="5'-3' exonuclease" evidence="5">
    <location>
        <begin position="1"/>
        <end position="256"/>
    </location>
</feature>
<dbReference type="CDD" id="cd09859">
    <property type="entry name" value="PIN_53EXO"/>
    <property type="match status" value="1"/>
</dbReference>
<proteinExistence type="predicted"/>
<dbReference type="AlphaFoldDB" id="A0A5J4L253"/>
<evidence type="ECO:0000256" key="4">
    <source>
        <dbReference type="ARBA" id="ARBA00023125"/>
    </source>
</evidence>
<keyword evidence="1" id="KW-0540">Nuclease</keyword>